<keyword evidence="1" id="KW-1133">Transmembrane helix</keyword>
<dbReference type="Proteomes" id="UP000006787">
    <property type="component" value="Unassembled WGS sequence"/>
</dbReference>
<evidence type="ECO:0000313" key="2">
    <source>
        <dbReference type="EMBL" id="EKF52317.1"/>
    </source>
</evidence>
<dbReference type="RefSeq" id="WP_004259379.1">
    <property type="nucleotide sequence ID" value="NZ_AMQS01000002.1"/>
</dbReference>
<reference evidence="2 3" key="1">
    <citation type="journal article" date="2012" name="J. Bacteriol.">
        <title>Genome Sequence of the Bacteriocin-Producing Strain Lactococcus garvieae DCC43.</title>
        <authorList>
            <person name="Gabrielsen C."/>
            <person name="Brede D.A."/>
            <person name="Hernandez P.E."/>
            <person name="Nes I.F."/>
            <person name="Diep D.B."/>
        </authorList>
    </citation>
    <scope>NUCLEOTIDE SEQUENCE [LARGE SCALE GENOMIC DNA]</scope>
    <source>
        <strain evidence="2 3">DCC43</strain>
    </source>
</reference>
<dbReference type="InterPro" id="IPR036166">
    <property type="entry name" value="YxeA-like_sf"/>
</dbReference>
<dbReference type="Gene3D" id="2.40.50.480">
    <property type="match status" value="1"/>
</dbReference>
<dbReference type="Pfam" id="PF06486">
    <property type="entry name" value="DUF1093"/>
    <property type="match status" value="1"/>
</dbReference>
<dbReference type="PANTHER" id="PTHR36433:SF2">
    <property type="entry name" value="YXEA FAMILY PROTEIN"/>
    <property type="match status" value="1"/>
</dbReference>
<name>K2QFN2_9LACT</name>
<organism evidence="2 3">
    <name type="scientific">Lactococcus garvieae DCC43</name>
    <dbReference type="NCBI Taxonomy" id="1231377"/>
    <lineage>
        <taxon>Bacteria</taxon>
        <taxon>Bacillati</taxon>
        <taxon>Bacillota</taxon>
        <taxon>Bacilli</taxon>
        <taxon>Lactobacillales</taxon>
        <taxon>Streptococcaceae</taxon>
        <taxon>Lactococcus</taxon>
    </lineage>
</organism>
<evidence type="ECO:0000313" key="3">
    <source>
        <dbReference type="Proteomes" id="UP000006787"/>
    </source>
</evidence>
<dbReference type="SUPFAM" id="SSF159121">
    <property type="entry name" value="BC4932-like"/>
    <property type="match status" value="1"/>
</dbReference>
<dbReference type="InterPro" id="IPR006542">
    <property type="entry name" value="DUF1093"/>
</dbReference>
<keyword evidence="1" id="KW-0812">Transmembrane</keyword>
<evidence type="ECO:0008006" key="4">
    <source>
        <dbReference type="Google" id="ProtNLM"/>
    </source>
</evidence>
<dbReference type="AlphaFoldDB" id="K2QFN2"/>
<evidence type="ECO:0000256" key="1">
    <source>
        <dbReference type="SAM" id="Phobius"/>
    </source>
</evidence>
<sequence>MKKRLLLVIVGVLFMDIGYFWYSFNHGHLSYFVSLQKNEEVEISKDEGKANAELYTYKVKGYSSKGVEKDIELKSREKLKSEVYLEVLYDRKKGVVSWKERTRYEVPKTALKHLK</sequence>
<proteinExistence type="predicted"/>
<feature type="transmembrane region" description="Helical" evidence="1">
    <location>
        <begin position="5"/>
        <end position="24"/>
    </location>
</feature>
<gene>
    <name evidence="2" type="ORF">C426_0199</name>
</gene>
<protein>
    <recommendedName>
        <fullName evidence="4">YxeA family protein</fullName>
    </recommendedName>
</protein>
<keyword evidence="1" id="KW-0472">Membrane</keyword>
<accession>K2QFN2</accession>
<dbReference type="EMBL" id="AMQS01000002">
    <property type="protein sequence ID" value="EKF52317.1"/>
    <property type="molecule type" value="Genomic_DNA"/>
</dbReference>
<dbReference type="NCBIfam" id="TIGR01655">
    <property type="entry name" value="yxeA_fam"/>
    <property type="match status" value="1"/>
</dbReference>
<comment type="caution">
    <text evidence="2">The sequence shown here is derived from an EMBL/GenBank/DDBJ whole genome shotgun (WGS) entry which is preliminary data.</text>
</comment>
<dbReference type="PANTHER" id="PTHR36433">
    <property type="entry name" value="HYPOTHETICAL CYTOSOLIC PROTEIN"/>
    <property type="match status" value="1"/>
</dbReference>
<dbReference type="eggNOG" id="COG5294">
    <property type="taxonomic scope" value="Bacteria"/>
</dbReference>
<dbReference type="PATRIC" id="fig|1231377.3.peg.198"/>